<keyword evidence="4" id="KW-0548">Nucleotidyltransferase</keyword>
<feature type="compositionally biased region" description="Basic and acidic residues" evidence="9">
    <location>
        <begin position="291"/>
        <end position="303"/>
    </location>
</feature>
<dbReference type="Pfam" id="PF01966">
    <property type="entry name" value="HD"/>
    <property type="match status" value="1"/>
</dbReference>
<keyword evidence="7" id="KW-0460">Magnesium</keyword>
<dbReference type="GO" id="GO:0000049">
    <property type="term" value="F:tRNA binding"/>
    <property type="evidence" value="ECO:0007669"/>
    <property type="project" value="TreeGrafter"/>
</dbReference>
<evidence type="ECO:0000256" key="3">
    <source>
        <dbReference type="ARBA" id="ARBA00022694"/>
    </source>
</evidence>
<evidence type="ECO:0000313" key="12">
    <source>
        <dbReference type="Proteomes" id="UP000501518"/>
    </source>
</evidence>
<dbReference type="GO" id="GO:0016779">
    <property type="term" value="F:nucleotidyltransferase activity"/>
    <property type="evidence" value="ECO:0007669"/>
    <property type="project" value="UniProtKB-KW"/>
</dbReference>
<dbReference type="InterPro" id="IPR003607">
    <property type="entry name" value="HD/PDEase_dom"/>
</dbReference>
<evidence type="ECO:0000259" key="10">
    <source>
        <dbReference type="SMART" id="SM00471"/>
    </source>
</evidence>
<comment type="cofactor">
    <cofactor evidence="1">
        <name>Mg(2+)</name>
        <dbReference type="ChEBI" id="CHEBI:18420"/>
    </cofactor>
</comment>
<dbReference type="Proteomes" id="UP000501518">
    <property type="component" value="Chromosome"/>
</dbReference>
<reference evidence="11 12" key="1">
    <citation type="submission" date="2019-02" db="EMBL/GenBank/DDBJ databases">
        <title>Complete Genome Sequence and Methylome Analysis of Brevibacterium luteolum NEB1784.</title>
        <authorList>
            <person name="Fomenkov A."/>
            <person name="Roberts R.J."/>
        </authorList>
    </citation>
    <scope>NUCLEOTIDE SEQUENCE [LARGE SCALE GENOMIC DNA]</scope>
    <source>
        <strain evidence="11 12">NEB1784</strain>
    </source>
</reference>
<dbReference type="RefSeq" id="WP_165884031.1">
    <property type="nucleotide sequence ID" value="NZ_CP035810.1"/>
</dbReference>
<evidence type="ECO:0000256" key="9">
    <source>
        <dbReference type="SAM" id="MobiDB-lite"/>
    </source>
</evidence>
<dbReference type="InterPro" id="IPR050264">
    <property type="entry name" value="Bact_CCA-adding_enz_type3_sf"/>
</dbReference>
<evidence type="ECO:0000256" key="4">
    <source>
        <dbReference type="ARBA" id="ARBA00022695"/>
    </source>
</evidence>
<feature type="domain" description="HD/PDEase" evidence="10">
    <location>
        <begin position="257"/>
        <end position="457"/>
    </location>
</feature>
<dbReference type="EMBL" id="CP035810">
    <property type="protein sequence ID" value="QIN29634.1"/>
    <property type="molecule type" value="Genomic_DNA"/>
</dbReference>
<evidence type="ECO:0000256" key="8">
    <source>
        <dbReference type="RuleBase" id="RU003953"/>
    </source>
</evidence>
<dbReference type="KEGG" id="blut:EW640_10345"/>
<evidence type="ECO:0000256" key="7">
    <source>
        <dbReference type="ARBA" id="ARBA00022842"/>
    </source>
</evidence>
<dbReference type="Gene3D" id="3.30.460.10">
    <property type="entry name" value="Beta Polymerase, domain 2"/>
    <property type="match status" value="1"/>
</dbReference>
<name>A0A6G8KXU5_9MICO</name>
<dbReference type="GO" id="GO:0008033">
    <property type="term" value="P:tRNA processing"/>
    <property type="evidence" value="ECO:0007669"/>
    <property type="project" value="UniProtKB-KW"/>
</dbReference>
<gene>
    <name evidence="11" type="ORF">EW640_10345</name>
</gene>
<dbReference type="InterPro" id="IPR002646">
    <property type="entry name" value="PolA_pol_head_dom"/>
</dbReference>
<dbReference type="InterPro" id="IPR006675">
    <property type="entry name" value="HDIG_dom"/>
</dbReference>
<dbReference type="PANTHER" id="PTHR46173:SF1">
    <property type="entry name" value="CCA TRNA NUCLEOTIDYLTRANSFERASE 1, MITOCHONDRIAL"/>
    <property type="match status" value="1"/>
</dbReference>
<keyword evidence="6" id="KW-0547">Nucleotide-binding</keyword>
<dbReference type="InterPro" id="IPR032828">
    <property type="entry name" value="PolyA_RNA-bd"/>
</dbReference>
<keyword evidence="5" id="KW-0479">Metal-binding</keyword>
<dbReference type="CDD" id="cd05398">
    <property type="entry name" value="NT_ClassII-CCAase"/>
    <property type="match status" value="1"/>
</dbReference>
<proteinExistence type="inferred from homology"/>
<evidence type="ECO:0000256" key="2">
    <source>
        <dbReference type="ARBA" id="ARBA00022679"/>
    </source>
</evidence>
<dbReference type="PANTHER" id="PTHR46173">
    <property type="entry name" value="CCA TRNA NUCLEOTIDYLTRANSFERASE 1, MITOCHONDRIAL"/>
    <property type="match status" value="1"/>
</dbReference>
<dbReference type="InterPro" id="IPR006674">
    <property type="entry name" value="HD_domain"/>
</dbReference>
<organism evidence="11 12">
    <name type="scientific">Brevibacterium luteolum</name>
    <dbReference type="NCBI Taxonomy" id="199591"/>
    <lineage>
        <taxon>Bacteria</taxon>
        <taxon>Bacillati</taxon>
        <taxon>Actinomycetota</taxon>
        <taxon>Actinomycetes</taxon>
        <taxon>Micrococcales</taxon>
        <taxon>Brevibacteriaceae</taxon>
        <taxon>Brevibacterium</taxon>
    </lineage>
</organism>
<protein>
    <submittedName>
        <fullName evidence="11">HDIG domain-containing protein</fullName>
    </submittedName>
</protein>
<dbReference type="SUPFAM" id="SSF81891">
    <property type="entry name" value="Poly A polymerase C-terminal region-like"/>
    <property type="match status" value="1"/>
</dbReference>
<dbReference type="Gene3D" id="1.10.3090.10">
    <property type="entry name" value="cca-adding enzyme, domain 2"/>
    <property type="match status" value="2"/>
</dbReference>
<dbReference type="Pfam" id="PF12627">
    <property type="entry name" value="PolyA_pol_RNAbd"/>
    <property type="match status" value="1"/>
</dbReference>
<evidence type="ECO:0000313" key="11">
    <source>
        <dbReference type="EMBL" id="QIN29634.1"/>
    </source>
</evidence>
<evidence type="ECO:0000256" key="1">
    <source>
        <dbReference type="ARBA" id="ARBA00001946"/>
    </source>
</evidence>
<comment type="similarity">
    <text evidence="8">Belongs to the tRNA nucleotidyltransferase/poly(A) polymerase family.</text>
</comment>
<dbReference type="AlphaFoldDB" id="A0A6G8KXU5"/>
<dbReference type="Pfam" id="PF01743">
    <property type="entry name" value="PolyA_pol"/>
    <property type="match status" value="1"/>
</dbReference>
<evidence type="ECO:0000256" key="5">
    <source>
        <dbReference type="ARBA" id="ARBA00022723"/>
    </source>
</evidence>
<accession>A0A6G8KXU5</accession>
<feature type="region of interest" description="Disordered" evidence="9">
    <location>
        <begin position="290"/>
        <end position="330"/>
    </location>
</feature>
<dbReference type="GO" id="GO:0000166">
    <property type="term" value="F:nucleotide binding"/>
    <property type="evidence" value="ECO:0007669"/>
    <property type="project" value="UniProtKB-KW"/>
</dbReference>
<dbReference type="InterPro" id="IPR043519">
    <property type="entry name" value="NT_sf"/>
</dbReference>
<dbReference type="CDD" id="cd00077">
    <property type="entry name" value="HDc"/>
    <property type="match status" value="1"/>
</dbReference>
<dbReference type="NCBIfam" id="TIGR00277">
    <property type="entry name" value="HDIG"/>
    <property type="match status" value="1"/>
</dbReference>
<keyword evidence="2 8" id="KW-0808">Transferase</keyword>
<keyword evidence="8" id="KW-0694">RNA-binding</keyword>
<keyword evidence="3" id="KW-0819">tRNA processing</keyword>
<sequence length="540" mass="59368">MSLADAHARLLTALDAHEHILGPLGEMFSAAGRELALVGGSVRDGLLGRPMPDLDFTTDADPDAILAIVNPWADAVWEIGRAFGTIGLLKDELQIEITTYRAEAYDPDSRKPTVAFGDDLDDDLVRRDFTIGAMAVRLPERVFVDPFGGLADLTNGLVRTPGKAVDSFSDDPLRMMRAARFVSQLGFGVDPEAREAMTQMAERIDIISAERVRDELVKLICGIRPRDGIELLVETGIAARILPEVTDMQLERDEHHRHKDVYQHSLTVLDQAVDLEAVYAARQATAAAEKTAAEKTGTEKTAEQAESTPPGAAPGAEGAGAQDAPAGPVTAVAEDTQRIAVPDFIVRFAALMHDIGKPSTRRFTPDGAVTFYHHDVVGAKMTRKRMKALRFDKATTKAVSRLVELHLRFYGYGDAGWTDSAVRRYVTDAGELLTRLHILTRSDVTTRNRRKAERLAHAYDDLEHRIEKLAEREKLDAVRPDLDGRQIMDILGISPGPAVGQAYQFLLAQRMEHGPLGAQRAEEVLRRWWAEQDGGSPQPQ</sequence>
<evidence type="ECO:0000256" key="6">
    <source>
        <dbReference type="ARBA" id="ARBA00022741"/>
    </source>
</evidence>
<feature type="compositionally biased region" description="Low complexity" evidence="9">
    <location>
        <begin position="304"/>
        <end position="328"/>
    </location>
</feature>
<dbReference type="SMART" id="SM00471">
    <property type="entry name" value="HDc"/>
    <property type="match status" value="1"/>
</dbReference>
<dbReference type="GO" id="GO:0046872">
    <property type="term" value="F:metal ion binding"/>
    <property type="evidence" value="ECO:0007669"/>
    <property type="project" value="UniProtKB-KW"/>
</dbReference>
<dbReference type="SUPFAM" id="SSF81301">
    <property type="entry name" value="Nucleotidyltransferase"/>
    <property type="match status" value="1"/>
</dbReference>